<evidence type="ECO:0000313" key="2">
    <source>
        <dbReference type="EMBL" id="MCT9809587.1"/>
    </source>
</evidence>
<sequence length="123" mass="13426">MNSSEPLGVPLYRVAHGRTGDKGNRSNISVIAYHPALWPVIEAQVTPERVAAHFAARRPSQVQRYALPLLQALNFVIDDVLDGGVNSALNLDSHGKALAFDLLQMPIALPRELLVHCQGPQPF</sequence>
<evidence type="ECO:0000259" key="1">
    <source>
        <dbReference type="Pfam" id="PF23544"/>
    </source>
</evidence>
<dbReference type="Pfam" id="PF23544">
    <property type="entry name" value="AtuA_ferredoxin"/>
    <property type="match status" value="1"/>
</dbReference>
<dbReference type="RefSeq" id="WP_261498518.1">
    <property type="nucleotide sequence ID" value="NZ_JAODYH010000002.1"/>
</dbReference>
<dbReference type="PANTHER" id="PTHR47708">
    <property type="match status" value="1"/>
</dbReference>
<organism evidence="2 3">
    <name type="scientific">Acidovorax bellezanensis</name>
    <dbReference type="NCBI Taxonomy" id="2976702"/>
    <lineage>
        <taxon>Bacteria</taxon>
        <taxon>Pseudomonadati</taxon>
        <taxon>Pseudomonadota</taxon>
        <taxon>Betaproteobacteria</taxon>
        <taxon>Burkholderiales</taxon>
        <taxon>Comamonadaceae</taxon>
        <taxon>Acidovorax</taxon>
    </lineage>
</organism>
<dbReference type="InterPro" id="IPR056362">
    <property type="entry name" value="AtuA-like_ferredoxin_dom"/>
</dbReference>
<evidence type="ECO:0000313" key="3">
    <source>
        <dbReference type="Proteomes" id="UP001525968"/>
    </source>
</evidence>
<protein>
    <recommendedName>
        <fullName evidence="1">AtuA-like ferredoxin-fold domain-containing protein</fullName>
    </recommendedName>
</protein>
<proteinExistence type="predicted"/>
<name>A0ABT2PK34_9BURK</name>
<comment type="caution">
    <text evidence="2">The sequence shown here is derived from an EMBL/GenBank/DDBJ whole genome shotgun (WGS) entry which is preliminary data.</text>
</comment>
<feature type="domain" description="AtuA-like ferredoxin-fold" evidence="1">
    <location>
        <begin position="9"/>
        <end position="107"/>
    </location>
</feature>
<reference evidence="2 3" key="1">
    <citation type="submission" date="2022-09" db="EMBL/GenBank/DDBJ databases">
        <title>Draft genome of isolate Be4.</title>
        <authorList>
            <person name="Sanchez-Castro I."/>
            <person name="Martinez-Rodriguez P."/>
            <person name="Descostes M."/>
            <person name="Merroun M."/>
        </authorList>
    </citation>
    <scope>NUCLEOTIDE SEQUENCE [LARGE SCALE GENOMIC DNA]</scope>
    <source>
        <strain evidence="2 3">Be4</strain>
    </source>
</reference>
<dbReference type="Proteomes" id="UP001525968">
    <property type="component" value="Unassembled WGS sequence"/>
</dbReference>
<accession>A0ABT2PK34</accession>
<keyword evidence="3" id="KW-1185">Reference proteome</keyword>
<dbReference type="PANTHER" id="PTHR47708:SF2">
    <property type="entry name" value="SI:CH73-132F6.5"/>
    <property type="match status" value="1"/>
</dbReference>
<gene>
    <name evidence="2" type="ORF">N0K08_02965</name>
</gene>
<dbReference type="EMBL" id="JAODYH010000002">
    <property type="protein sequence ID" value="MCT9809587.1"/>
    <property type="molecule type" value="Genomic_DNA"/>
</dbReference>